<reference evidence="1 2" key="1">
    <citation type="submission" date="2018-08" db="EMBL/GenBank/DDBJ databases">
        <title>Bacillus phenotypic plasticity.</title>
        <authorList>
            <person name="Hurtado E."/>
        </authorList>
    </citation>
    <scope>NUCLEOTIDE SEQUENCE [LARGE SCALE GENOMIC DNA]</scope>
    <source>
        <strain evidence="1 2">427</strain>
    </source>
</reference>
<comment type="caution">
    <text evidence="1">The sequence shown here is derived from an EMBL/GenBank/DDBJ whole genome shotgun (WGS) entry which is preliminary data.</text>
</comment>
<gene>
    <name evidence="1" type="ORF">DX927_00550</name>
</gene>
<dbReference type="RefSeq" id="WP_148955513.1">
    <property type="nucleotide sequence ID" value="NZ_QSND01000001.1"/>
</dbReference>
<protein>
    <submittedName>
        <fullName evidence="1">AraC family transcriptional regulator</fullName>
    </submittedName>
</protein>
<dbReference type="Proteomes" id="UP000324326">
    <property type="component" value="Unassembled WGS sequence"/>
</dbReference>
<dbReference type="AlphaFoldDB" id="A0A5M8RZ34"/>
<evidence type="ECO:0000313" key="1">
    <source>
        <dbReference type="EMBL" id="KAA6452748.1"/>
    </source>
</evidence>
<sequence length="131" mass="15804">MNIPKPESNHRYAWEEYENKIDEIKKLHFDKLMTVGQISEKLNIPDWIILDLFKAKKVDKFSYPELCRRRRELDFDKLYDLHFNQRLSLNEIHRQFGYSPLYTKKVFKEKGLSHLGFINQLDKSSQNGQVE</sequence>
<accession>A0A5M8RZ34</accession>
<dbReference type="EMBL" id="QSND01000001">
    <property type="protein sequence ID" value="KAA6452748.1"/>
    <property type="molecule type" value="Genomic_DNA"/>
</dbReference>
<name>A0A5M8RZ34_9BACI</name>
<evidence type="ECO:0000313" key="2">
    <source>
        <dbReference type="Proteomes" id="UP000324326"/>
    </source>
</evidence>
<proteinExistence type="predicted"/>
<organism evidence="1 2">
    <name type="scientific">Bacillus swezeyi</name>
    <dbReference type="NCBI Taxonomy" id="1925020"/>
    <lineage>
        <taxon>Bacteria</taxon>
        <taxon>Bacillati</taxon>
        <taxon>Bacillota</taxon>
        <taxon>Bacilli</taxon>
        <taxon>Bacillales</taxon>
        <taxon>Bacillaceae</taxon>
        <taxon>Bacillus</taxon>
    </lineage>
</organism>